<feature type="transmembrane region" description="Helical" evidence="7">
    <location>
        <begin position="722"/>
        <end position="747"/>
    </location>
</feature>
<feature type="compositionally biased region" description="Basic and acidic residues" evidence="6">
    <location>
        <begin position="917"/>
        <end position="932"/>
    </location>
</feature>
<evidence type="ECO:0000256" key="6">
    <source>
        <dbReference type="SAM" id="MobiDB-lite"/>
    </source>
</evidence>
<dbReference type="VEuPathDB" id="FungiDB:TRIVIDRAFT_176469"/>
<dbReference type="InterPro" id="IPR004331">
    <property type="entry name" value="SPX_dom"/>
</dbReference>
<dbReference type="Proteomes" id="UP000007115">
    <property type="component" value="Unassembled WGS sequence"/>
</dbReference>
<evidence type="ECO:0000259" key="8">
    <source>
        <dbReference type="PROSITE" id="PS51380"/>
    </source>
</evidence>
<keyword evidence="11" id="KW-1185">Reference proteome</keyword>
<dbReference type="InParanoid" id="G9MHE9"/>
<proteinExistence type="inferred from homology"/>
<dbReference type="GO" id="GO:0006817">
    <property type="term" value="P:phosphate ion transport"/>
    <property type="evidence" value="ECO:0007669"/>
    <property type="project" value="TreeGrafter"/>
</dbReference>
<evidence type="ECO:0000256" key="2">
    <source>
        <dbReference type="ARBA" id="ARBA00009665"/>
    </source>
</evidence>
<dbReference type="GeneID" id="25788906"/>
<evidence type="ECO:0000313" key="11">
    <source>
        <dbReference type="Proteomes" id="UP000007115"/>
    </source>
</evidence>
<evidence type="ECO:0000256" key="5">
    <source>
        <dbReference type="ARBA" id="ARBA00023136"/>
    </source>
</evidence>
<evidence type="ECO:0000256" key="3">
    <source>
        <dbReference type="ARBA" id="ARBA00022692"/>
    </source>
</evidence>
<organism evidence="10 11">
    <name type="scientific">Hypocrea virens (strain Gv29-8 / FGSC 10586)</name>
    <name type="common">Gliocladium virens</name>
    <name type="synonym">Trichoderma virens</name>
    <dbReference type="NCBI Taxonomy" id="413071"/>
    <lineage>
        <taxon>Eukaryota</taxon>
        <taxon>Fungi</taxon>
        <taxon>Dikarya</taxon>
        <taxon>Ascomycota</taxon>
        <taxon>Pezizomycotina</taxon>
        <taxon>Sordariomycetes</taxon>
        <taxon>Hypocreomycetidae</taxon>
        <taxon>Hypocreales</taxon>
        <taxon>Hypocreaceae</taxon>
        <taxon>Trichoderma</taxon>
    </lineage>
</organism>
<evidence type="ECO:0000259" key="9">
    <source>
        <dbReference type="PROSITE" id="PS51382"/>
    </source>
</evidence>
<evidence type="ECO:0000256" key="4">
    <source>
        <dbReference type="ARBA" id="ARBA00022989"/>
    </source>
</evidence>
<evidence type="ECO:0000256" key="1">
    <source>
        <dbReference type="ARBA" id="ARBA00004141"/>
    </source>
</evidence>
<dbReference type="EMBL" id="ABDF02000002">
    <property type="protein sequence ID" value="EHK26137.1"/>
    <property type="molecule type" value="Genomic_DNA"/>
</dbReference>
<feature type="region of interest" description="Disordered" evidence="6">
    <location>
        <begin position="106"/>
        <end position="164"/>
    </location>
</feature>
<dbReference type="OrthoDB" id="9970435at2759"/>
<dbReference type="GO" id="GO:0005886">
    <property type="term" value="C:plasma membrane"/>
    <property type="evidence" value="ECO:0007669"/>
    <property type="project" value="TreeGrafter"/>
</dbReference>
<accession>G9MHE9</accession>
<dbReference type="PROSITE" id="PS51380">
    <property type="entry name" value="EXS"/>
    <property type="match status" value="1"/>
</dbReference>
<dbReference type="eggNOG" id="KOG1162">
    <property type="taxonomic scope" value="Eukaryota"/>
</dbReference>
<protein>
    <recommendedName>
        <fullName evidence="12">EXS domain-containing protein</fullName>
    </recommendedName>
</protein>
<comment type="subcellular location">
    <subcellularLocation>
        <location evidence="1">Membrane</location>
        <topology evidence="1">Multi-pass membrane protein</topology>
    </subcellularLocation>
</comment>
<dbReference type="PROSITE" id="PS51382">
    <property type="entry name" value="SPX"/>
    <property type="match status" value="1"/>
</dbReference>
<dbReference type="PANTHER" id="PTHR10783:SF103">
    <property type="entry name" value="SOLUTE CARRIER FAMILY 53 MEMBER 1"/>
    <property type="match status" value="1"/>
</dbReference>
<feature type="region of interest" description="Disordered" evidence="6">
    <location>
        <begin position="37"/>
        <end position="94"/>
    </location>
</feature>
<dbReference type="AlphaFoldDB" id="G9MHE9"/>
<dbReference type="GO" id="GO:0016036">
    <property type="term" value="P:cellular response to phosphate starvation"/>
    <property type="evidence" value="ECO:0007669"/>
    <property type="project" value="TreeGrafter"/>
</dbReference>
<dbReference type="InterPro" id="IPR004342">
    <property type="entry name" value="EXS_C"/>
</dbReference>
<feature type="compositionally biased region" description="Polar residues" evidence="6">
    <location>
        <begin position="903"/>
        <end position="912"/>
    </location>
</feature>
<feature type="transmembrane region" description="Helical" evidence="7">
    <location>
        <begin position="499"/>
        <end position="523"/>
    </location>
</feature>
<dbReference type="RefSeq" id="XP_013960351.1">
    <property type="nucleotide sequence ID" value="XM_014104876.1"/>
</dbReference>
<dbReference type="GO" id="GO:0000822">
    <property type="term" value="F:inositol hexakisphosphate binding"/>
    <property type="evidence" value="ECO:0007669"/>
    <property type="project" value="TreeGrafter"/>
</dbReference>
<feature type="compositionally biased region" description="Polar residues" evidence="6">
    <location>
        <begin position="147"/>
        <end position="160"/>
    </location>
</feature>
<dbReference type="STRING" id="413071.G9MHE9"/>
<keyword evidence="4 7" id="KW-1133">Transmembrane helix</keyword>
<feature type="region of interest" description="Disordered" evidence="6">
    <location>
        <begin position="858"/>
        <end position="973"/>
    </location>
</feature>
<dbReference type="GO" id="GO:0005794">
    <property type="term" value="C:Golgi apparatus"/>
    <property type="evidence" value="ECO:0007669"/>
    <property type="project" value="TreeGrafter"/>
</dbReference>
<feature type="transmembrane region" description="Helical" evidence="7">
    <location>
        <begin position="767"/>
        <end position="789"/>
    </location>
</feature>
<dbReference type="OMA" id="GDMYCSL"/>
<dbReference type="Pfam" id="PF03124">
    <property type="entry name" value="EXS"/>
    <property type="match status" value="1"/>
</dbReference>
<dbReference type="PANTHER" id="PTHR10783">
    <property type="entry name" value="XENOTROPIC AND POLYTROPIC RETROVIRUS RECEPTOR 1-RELATED"/>
    <property type="match status" value="1"/>
</dbReference>
<gene>
    <name evidence="10" type="ORF">TRIVIDRAFT_176469</name>
</gene>
<dbReference type="FunCoup" id="G9MHE9">
    <property type="interactions" value="533"/>
</dbReference>
<evidence type="ECO:0000313" key="10">
    <source>
        <dbReference type="EMBL" id="EHK26137.1"/>
    </source>
</evidence>
<dbReference type="Pfam" id="PF03105">
    <property type="entry name" value="SPX"/>
    <property type="match status" value="1"/>
</dbReference>
<name>G9MHE9_HYPVG</name>
<evidence type="ECO:0008006" key="12">
    <source>
        <dbReference type="Google" id="ProtNLM"/>
    </source>
</evidence>
<feature type="domain" description="SPX" evidence="9">
    <location>
        <begin position="1"/>
        <end position="404"/>
    </location>
</feature>
<dbReference type="CDD" id="cd14475">
    <property type="entry name" value="SPX_SYG1_like"/>
    <property type="match status" value="1"/>
</dbReference>
<sequence>MKFAKELEREAVPEWRIKYLNYKAGKKYVKAVASAIQRTSGSTPRLLNPRRTPTFFSIAGPQTEPSPKPSSRFDNFQPSDEAPRSSRWHGQSGPVNIATQTEDEALNSNGNSLGYGSFVPTPPPDPRPLSRRDGNDDDFELPAPAIYTTSSSPGTKQSLSPGRKAARFNFHRSNSSGPLSSGTLPTLIPKDVSDDRLRRIFSSARESARITGLPRQSLDLVREREQQFYAFLDSELDKVETFYKKNEDRAGQRLAMLREQLHEMRNRRIQEIANERANNSLSRSSNQNFGEGNPDKSSSWIHPLKNKIFPPGPNSKSFQDMPRTPHLAAGSRANNDRMDYVRRPENHEVTYRTAKRKLKLAMQEFYRSLELLKSYAMLNRTAFRKLNKKYDKAVNARPPMRYMNEKVKNAWFVNSDVLEAHIKSVEDLYARYFERGNQKLAVGKLRKLHKKPKDESGSSFLNGFLIGTGIVFSIQGLVYGTQLLNDNNPTVRLQTSYLLQLYGGYFLMLMLFSLFCINCSIWLQNRVNYPFIFEFDQRSQLDWRQLSEFPSAFLLLFGVIMWANFSRYGDDTMFLYYPVLLVGLTVVVILFPAPVLAYKSRRWLAYSHWRLLLSGFYPVEFRDFFLGDMYCSLTYSMANIELFFCLYAHHWNNPGQCNSTSSRLLGFLTTLPAIWRFLQCIRRYKDTRNIFPHLVNCGKYAATILSYLCLSLYRIHQSRTNLALFVTFSTINGVYTCIWDLFMDFSILQPQSRHTALRDILALKHRWIYYVIMIVDPVLRFSWIFYAIFTHDLQHSTIVSFMVSFMEVFRRGIWSLLRVENEHCANVAQYKASRDVPLPYHIEPLLERASIESSPILASEEERQAEPQPPRPQPAEHPSFYDSASSTAVAGLPSGSLRRRTDLSSPHITRSFSKILAEAHKQDFEKKRKPVEEAGEEAGGIGQSDDFDDDDDDEDDDAGSLSDMRPRNSGDAA</sequence>
<keyword evidence="3 7" id="KW-0812">Transmembrane</keyword>
<feature type="transmembrane region" description="Helical" evidence="7">
    <location>
        <begin position="575"/>
        <end position="598"/>
    </location>
</feature>
<comment type="caution">
    <text evidence="10">The sequence shown here is derived from an EMBL/GenBank/DDBJ whole genome shotgun (WGS) entry which is preliminary data.</text>
</comment>
<comment type="similarity">
    <text evidence="2">Belongs to the SYG1 (TC 2.A.94) family.</text>
</comment>
<feature type="compositionally biased region" description="Polar residues" evidence="6">
    <location>
        <begin position="276"/>
        <end position="300"/>
    </location>
</feature>
<evidence type="ECO:0000256" key="7">
    <source>
        <dbReference type="SAM" id="Phobius"/>
    </source>
</evidence>
<dbReference type="HOGENOM" id="CLU_006116_1_0_1"/>
<feature type="transmembrane region" description="Helical" evidence="7">
    <location>
        <begin position="543"/>
        <end position="563"/>
    </location>
</feature>
<feature type="region of interest" description="Disordered" evidence="6">
    <location>
        <begin position="273"/>
        <end position="331"/>
    </location>
</feature>
<feature type="compositionally biased region" description="Acidic residues" evidence="6">
    <location>
        <begin position="945"/>
        <end position="958"/>
    </location>
</feature>
<feature type="compositionally biased region" description="Basic and acidic residues" evidence="6">
    <location>
        <begin position="964"/>
        <end position="973"/>
    </location>
</feature>
<keyword evidence="5 7" id="KW-0472">Membrane</keyword>
<feature type="domain" description="EXS" evidence="8">
    <location>
        <begin position="656"/>
        <end position="850"/>
    </location>
</feature>
<reference evidence="10 11" key="1">
    <citation type="journal article" date="2011" name="Genome Biol.">
        <title>Comparative genome sequence analysis underscores mycoparasitism as the ancestral life style of Trichoderma.</title>
        <authorList>
            <person name="Kubicek C.P."/>
            <person name="Herrera-Estrella A."/>
            <person name="Seidl-Seiboth V."/>
            <person name="Martinez D.A."/>
            <person name="Druzhinina I.S."/>
            <person name="Thon M."/>
            <person name="Zeilinger S."/>
            <person name="Casas-Flores S."/>
            <person name="Horwitz B.A."/>
            <person name="Mukherjee P.K."/>
            <person name="Mukherjee M."/>
            <person name="Kredics L."/>
            <person name="Alcaraz L.D."/>
            <person name="Aerts A."/>
            <person name="Antal Z."/>
            <person name="Atanasova L."/>
            <person name="Cervantes-Badillo M.G."/>
            <person name="Challacombe J."/>
            <person name="Chertkov O."/>
            <person name="McCluskey K."/>
            <person name="Coulpier F."/>
            <person name="Deshpande N."/>
            <person name="von Doehren H."/>
            <person name="Ebbole D.J."/>
            <person name="Esquivel-Naranjo E.U."/>
            <person name="Fekete E."/>
            <person name="Flipphi M."/>
            <person name="Glaser F."/>
            <person name="Gomez-Rodriguez E.Y."/>
            <person name="Gruber S."/>
            <person name="Han C."/>
            <person name="Henrissat B."/>
            <person name="Hermosa R."/>
            <person name="Hernandez-Onate M."/>
            <person name="Karaffa L."/>
            <person name="Kosti I."/>
            <person name="Le Crom S."/>
            <person name="Lindquist E."/>
            <person name="Lucas S."/>
            <person name="Luebeck M."/>
            <person name="Luebeck P.S."/>
            <person name="Margeot A."/>
            <person name="Metz B."/>
            <person name="Misra M."/>
            <person name="Nevalainen H."/>
            <person name="Omann M."/>
            <person name="Packer N."/>
            <person name="Perrone G."/>
            <person name="Uresti-Rivera E.E."/>
            <person name="Salamov A."/>
            <person name="Schmoll M."/>
            <person name="Seiboth B."/>
            <person name="Shapiro H."/>
            <person name="Sukno S."/>
            <person name="Tamayo-Ramos J.A."/>
            <person name="Tisch D."/>
            <person name="Wiest A."/>
            <person name="Wilkinson H.H."/>
            <person name="Zhang M."/>
            <person name="Coutinho P.M."/>
            <person name="Kenerley C.M."/>
            <person name="Monte E."/>
            <person name="Baker S.E."/>
            <person name="Grigoriev I.V."/>
        </authorList>
    </citation>
    <scope>NUCLEOTIDE SEQUENCE [LARGE SCALE GENOMIC DNA]</scope>
    <source>
        <strain evidence="11">Gv29-8 / FGSC 10586</strain>
    </source>
</reference>
<feature type="transmembrane region" description="Helical" evidence="7">
    <location>
        <begin position="460"/>
        <end position="479"/>
    </location>
</feature>